<sequence>MLTRSGRRPTTLPHSTQYSCCPLRWRHHTGNILWRAHFTSTGSETGFTLNVQGVNAFGYSVWLDETRHYNLAGSHGLWGGLYSCKR</sequence>
<dbReference type="GO" id="GO:0004565">
    <property type="term" value="F:beta-galactosidase activity"/>
    <property type="evidence" value="ECO:0007669"/>
    <property type="project" value="UniProtKB-ARBA"/>
</dbReference>
<evidence type="ECO:0000256" key="2">
    <source>
        <dbReference type="ARBA" id="ARBA00023295"/>
    </source>
</evidence>
<reference evidence="4" key="1">
    <citation type="submission" date="2019-10" db="EMBL/GenBank/DDBJ databases">
        <authorList>
            <consortium name="DOE Joint Genome Institute"/>
            <person name="Kuo A."/>
            <person name="Miyauchi S."/>
            <person name="Kiss E."/>
            <person name="Drula E."/>
            <person name="Kohler A."/>
            <person name="Sanchez-Garcia M."/>
            <person name="Andreopoulos B."/>
            <person name="Barry K.W."/>
            <person name="Bonito G."/>
            <person name="Buee M."/>
            <person name="Carver A."/>
            <person name="Chen C."/>
            <person name="Cichocki N."/>
            <person name="Clum A."/>
            <person name="Culley D."/>
            <person name="Crous P.W."/>
            <person name="Fauchery L."/>
            <person name="Girlanda M."/>
            <person name="Hayes R."/>
            <person name="Keri Z."/>
            <person name="LaButti K."/>
            <person name="Lipzen A."/>
            <person name="Lombard V."/>
            <person name="Magnuson J."/>
            <person name="Maillard F."/>
            <person name="Morin E."/>
            <person name="Murat C."/>
            <person name="Nolan M."/>
            <person name="Ohm R."/>
            <person name="Pangilinan J."/>
            <person name="Pereira M."/>
            <person name="Perotto S."/>
            <person name="Peter M."/>
            <person name="Riley R."/>
            <person name="Sitrit Y."/>
            <person name="Stielow B."/>
            <person name="Szollosi G."/>
            <person name="Zifcakova L."/>
            <person name="Stursova M."/>
            <person name="Spatafora J.W."/>
            <person name="Tedersoo L."/>
            <person name="Vaario L.-M."/>
            <person name="Yamada A."/>
            <person name="Yan M."/>
            <person name="Wang P."/>
            <person name="Xu J."/>
            <person name="Bruns T."/>
            <person name="Baldrian P."/>
            <person name="Vilgalys R."/>
            <person name="Henrissat B."/>
            <person name="Grigoriev I.V."/>
            <person name="Hibbett D."/>
            <person name="Nagy L.G."/>
            <person name="Martin F.M."/>
        </authorList>
    </citation>
    <scope>NUCLEOTIDE SEQUENCE</scope>
    <source>
        <strain evidence="4">BED1</strain>
    </source>
</reference>
<dbReference type="Proteomes" id="UP001194468">
    <property type="component" value="Unassembled WGS sequence"/>
</dbReference>
<dbReference type="EMBL" id="WHUW01000006">
    <property type="protein sequence ID" value="KAF8444800.1"/>
    <property type="molecule type" value="Genomic_DNA"/>
</dbReference>
<evidence type="ECO:0000259" key="3">
    <source>
        <dbReference type="Pfam" id="PF13364"/>
    </source>
</evidence>
<feature type="domain" description="Beta-galactosidase jelly roll" evidence="3">
    <location>
        <begin position="25"/>
        <end position="67"/>
    </location>
</feature>
<evidence type="ECO:0000313" key="5">
    <source>
        <dbReference type="Proteomes" id="UP001194468"/>
    </source>
</evidence>
<organism evidence="4 5">
    <name type="scientific">Boletus edulis BED1</name>
    <dbReference type="NCBI Taxonomy" id="1328754"/>
    <lineage>
        <taxon>Eukaryota</taxon>
        <taxon>Fungi</taxon>
        <taxon>Dikarya</taxon>
        <taxon>Basidiomycota</taxon>
        <taxon>Agaricomycotina</taxon>
        <taxon>Agaricomycetes</taxon>
        <taxon>Agaricomycetidae</taxon>
        <taxon>Boletales</taxon>
        <taxon>Boletineae</taxon>
        <taxon>Boletaceae</taxon>
        <taxon>Boletoideae</taxon>
        <taxon>Boletus</taxon>
    </lineage>
</organism>
<reference evidence="4" key="2">
    <citation type="journal article" date="2020" name="Nat. Commun.">
        <title>Large-scale genome sequencing of mycorrhizal fungi provides insights into the early evolution of symbiotic traits.</title>
        <authorList>
            <person name="Miyauchi S."/>
            <person name="Kiss E."/>
            <person name="Kuo A."/>
            <person name="Drula E."/>
            <person name="Kohler A."/>
            <person name="Sanchez-Garcia M."/>
            <person name="Morin E."/>
            <person name="Andreopoulos B."/>
            <person name="Barry K.W."/>
            <person name="Bonito G."/>
            <person name="Buee M."/>
            <person name="Carver A."/>
            <person name="Chen C."/>
            <person name="Cichocki N."/>
            <person name="Clum A."/>
            <person name="Culley D."/>
            <person name="Crous P.W."/>
            <person name="Fauchery L."/>
            <person name="Girlanda M."/>
            <person name="Hayes R.D."/>
            <person name="Keri Z."/>
            <person name="LaButti K."/>
            <person name="Lipzen A."/>
            <person name="Lombard V."/>
            <person name="Magnuson J."/>
            <person name="Maillard F."/>
            <person name="Murat C."/>
            <person name="Nolan M."/>
            <person name="Ohm R.A."/>
            <person name="Pangilinan J."/>
            <person name="Pereira M.F."/>
            <person name="Perotto S."/>
            <person name="Peter M."/>
            <person name="Pfister S."/>
            <person name="Riley R."/>
            <person name="Sitrit Y."/>
            <person name="Stielow J.B."/>
            <person name="Szollosi G."/>
            <person name="Zifcakova L."/>
            <person name="Stursova M."/>
            <person name="Spatafora J.W."/>
            <person name="Tedersoo L."/>
            <person name="Vaario L.M."/>
            <person name="Yamada A."/>
            <person name="Yan M."/>
            <person name="Wang P."/>
            <person name="Xu J."/>
            <person name="Bruns T."/>
            <person name="Baldrian P."/>
            <person name="Vilgalys R."/>
            <person name="Dunand C."/>
            <person name="Henrissat B."/>
            <person name="Grigoriev I.V."/>
            <person name="Hibbett D."/>
            <person name="Nagy L.G."/>
            <person name="Martin F.M."/>
        </authorList>
    </citation>
    <scope>NUCLEOTIDE SEQUENCE</scope>
    <source>
        <strain evidence="4">BED1</strain>
    </source>
</reference>
<dbReference type="InterPro" id="IPR025300">
    <property type="entry name" value="BetaGal_jelly_roll_dom"/>
</dbReference>
<protein>
    <recommendedName>
        <fullName evidence="3">Beta-galactosidase jelly roll domain-containing protein</fullName>
    </recommendedName>
</protein>
<proteinExistence type="predicted"/>
<keyword evidence="1" id="KW-0378">Hydrolase</keyword>
<dbReference type="Pfam" id="PF13364">
    <property type="entry name" value="BetaGal_ABD2"/>
    <property type="match status" value="1"/>
</dbReference>
<evidence type="ECO:0000313" key="4">
    <source>
        <dbReference type="EMBL" id="KAF8444800.1"/>
    </source>
</evidence>
<dbReference type="AlphaFoldDB" id="A0AAD4C0Y9"/>
<dbReference type="Gene3D" id="2.60.120.260">
    <property type="entry name" value="Galactose-binding domain-like"/>
    <property type="match status" value="1"/>
</dbReference>
<dbReference type="SUPFAM" id="SSF49785">
    <property type="entry name" value="Galactose-binding domain-like"/>
    <property type="match status" value="1"/>
</dbReference>
<accession>A0AAD4C0Y9</accession>
<dbReference type="InterPro" id="IPR008979">
    <property type="entry name" value="Galactose-bd-like_sf"/>
</dbReference>
<evidence type="ECO:0000256" key="1">
    <source>
        <dbReference type="ARBA" id="ARBA00022801"/>
    </source>
</evidence>
<keyword evidence="2" id="KW-0326">Glycosidase</keyword>
<comment type="caution">
    <text evidence="4">The sequence shown here is derived from an EMBL/GenBank/DDBJ whole genome shotgun (WGS) entry which is preliminary data.</text>
</comment>
<gene>
    <name evidence="4" type="ORF">L210DRAFT_3047134</name>
</gene>
<keyword evidence="5" id="KW-1185">Reference proteome</keyword>
<name>A0AAD4C0Y9_BOLED</name>